<reference evidence="2 3" key="1">
    <citation type="journal article" date="2016" name="Nat. Commun.">
        <title>Thousands of microbial genomes shed light on interconnected biogeochemical processes in an aquifer system.</title>
        <authorList>
            <person name="Anantharaman K."/>
            <person name="Brown C.T."/>
            <person name="Hug L.A."/>
            <person name="Sharon I."/>
            <person name="Castelle C.J."/>
            <person name="Probst A.J."/>
            <person name="Thomas B.C."/>
            <person name="Singh A."/>
            <person name="Wilkins M.J."/>
            <person name="Karaoz U."/>
            <person name="Brodie E.L."/>
            <person name="Williams K.H."/>
            <person name="Hubbard S.S."/>
            <person name="Banfield J.F."/>
        </authorList>
    </citation>
    <scope>NUCLEOTIDE SEQUENCE [LARGE SCALE GENOMIC DNA]</scope>
</reference>
<protein>
    <submittedName>
        <fullName evidence="2">Uncharacterized protein</fullName>
    </submittedName>
</protein>
<keyword evidence="1" id="KW-1133">Transmembrane helix</keyword>
<proteinExistence type="predicted"/>
<organism evidence="2 3">
    <name type="scientific">candidate division WOR-1 bacterium RIFOXYC2_FULL_41_25</name>
    <dbReference type="NCBI Taxonomy" id="1802586"/>
    <lineage>
        <taxon>Bacteria</taxon>
        <taxon>Bacillati</taxon>
        <taxon>Saganbacteria</taxon>
    </lineage>
</organism>
<sequence length="178" mass="20773">MSQQLLLAALIGFLLGIILLSLCFYIFRTKLVISSPAQKEFSEQEIEELLVKSGFQIISKRVKESIIININGKDHYSYLEADYLVSKGKEKYVVVVKTGEGTTDANEPNLRRRLLEYYRVFSTRGILLVDQHKGEIHLVKFRFPHERNLDFFFHFFMGLLVILFVIGIIWLLAHLRFF</sequence>
<gene>
    <name evidence="2" type="ORF">A2462_01245</name>
</gene>
<accession>A0A1F4TNY5</accession>
<dbReference type="EMBL" id="MEUI01000017">
    <property type="protein sequence ID" value="OGC34422.1"/>
    <property type="molecule type" value="Genomic_DNA"/>
</dbReference>
<name>A0A1F4TNY5_UNCSA</name>
<feature type="transmembrane region" description="Helical" evidence="1">
    <location>
        <begin position="6"/>
        <end position="27"/>
    </location>
</feature>
<comment type="caution">
    <text evidence="2">The sequence shown here is derived from an EMBL/GenBank/DDBJ whole genome shotgun (WGS) entry which is preliminary data.</text>
</comment>
<keyword evidence="1" id="KW-0812">Transmembrane</keyword>
<evidence type="ECO:0000313" key="2">
    <source>
        <dbReference type="EMBL" id="OGC34422.1"/>
    </source>
</evidence>
<dbReference type="AlphaFoldDB" id="A0A1F4TNY5"/>
<dbReference type="Proteomes" id="UP000177309">
    <property type="component" value="Unassembled WGS sequence"/>
</dbReference>
<keyword evidence="1" id="KW-0472">Membrane</keyword>
<evidence type="ECO:0000256" key="1">
    <source>
        <dbReference type="SAM" id="Phobius"/>
    </source>
</evidence>
<evidence type="ECO:0000313" key="3">
    <source>
        <dbReference type="Proteomes" id="UP000177309"/>
    </source>
</evidence>
<feature type="transmembrane region" description="Helical" evidence="1">
    <location>
        <begin position="151"/>
        <end position="173"/>
    </location>
</feature>